<name>A0A2N7RYM2_9MICC</name>
<evidence type="ECO:0008006" key="3">
    <source>
        <dbReference type="Google" id="ProtNLM"/>
    </source>
</evidence>
<reference evidence="1 2" key="1">
    <citation type="journal article" date="2017" name="Elife">
        <title>Extensive horizontal gene transfer in cheese-associated bacteria.</title>
        <authorList>
            <person name="Bonham K.S."/>
            <person name="Wolfe B.E."/>
            <person name="Dutton R.J."/>
        </authorList>
    </citation>
    <scope>NUCLEOTIDE SEQUENCE [LARGE SCALE GENOMIC DNA]</scope>
    <source>
        <strain evidence="1 2">JB182</strain>
    </source>
</reference>
<dbReference type="EMBL" id="PNQX01000003">
    <property type="protein sequence ID" value="PMQ18989.1"/>
    <property type="molecule type" value="Genomic_DNA"/>
</dbReference>
<dbReference type="Proteomes" id="UP000235739">
    <property type="component" value="Unassembled WGS sequence"/>
</dbReference>
<accession>A0A2N7RYM2</accession>
<dbReference type="RefSeq" id="WP_102599087.1">
    <property type="nucleotide sequence ID" value="NZ_JBQEJV010000003.1"/>
</dbReference>
<evidence type="ECO:0000313" key="1">
    <source>
        <dbReference type="EMBL" id="PMQ18989.1"/>
    </source>
</evidence>
<dbReference type="InterPro" id="IPR025358">
    <property type="entry name" value="DUF4262"/>
</dbReference>
<organism evidence="1 2">
    <name type="scientific">Glutamicibacter arilaitensis</name>
    <dbReference type="NCBI Taxonomy" id="256701"/>
    <lineage>
        <taxon>Bacteria</taxon>
        <taxon>Bacillati</taxon>
        <taxon>Actinomycetota</taxon>
        <taxon>Actinomycetes</taxon>
        <taxon>Micrococcales</taxon>
        <taxon>Micrococcaceae</taxon>
        <taxon>Glutamicibacter</taxon>
    </lineage>
</organism>
<comment type="caution">
    <text evidence="1">The sequence shown here is derived from an EMBL/GenBank/DDBJ whole genome shotgun (WGS) entry which is preliminary data.</text>
</comment>
<sequence>MSNLDGVHLSVRSSLPEMQLLGCIASSEISAQGFAVVLGSLAKRQQVVGYTLGLAKRGHPEIVSVGGEEDDVFGLLTYLATQVVEHGQVFSEGIHDTPLFSELVFCDQEAEPHNLPLMEQVLGDTPVTALSCIAPRDFTVIHQRPAHRDLRRIA</sequence>
<proteinExistence type="predicted"/>
<protein>
    <recommendedName>
        <fullName evidence="3">DUF4262 domain-containing protein</fullName>
    </recommendedName>
</protein>
<dbReference type="Pfam" id="PF14081">
    <property type="entry name" value="DUF4262"/>
    <property type="match status" value="1"/>
</dbReference>
<gene>
    <name evidence="1" type="ORF">CIK84_16685</name>
</gene>
<evidence type="ECO:0000313" key="2">
    <source>
        <dbReference type="Proteomes" id="UP000235739"/>
    </source>
</evidence>
<dbReference type="AlphaFoldDB" id="A0A2N7RYM2"/>